<sequence length="198" mass="22193">MTQSNSSEKLKSWPEPAGYTLQDHDLMMTLWDCARNARLSELYYGESGAQWSRWNFIIELTIATTASGSGISGLAIVKYPAIAAVWPWLAGVTALLAIAKPLVAIDRKLRHASQQQQTYRRLLGTFENLAFDVQQAGTLTAEHRQRFQRARDILRQAEELDDGAIKTSKLQPLEARVRKEMPADRLWVPEARAGDALA</sequence>
<dbReference type="AlphaFoldDB" id="A0A963Z0N2"/>
<name>A0A963Z0N2_9PROT</name>
<feature type="transmembrane region" description="Helical" evidence="1">
    <location>
        <begin position="56"/>
        <end position="77"/>
    </location>
</feature>
<comment type="caution">
    <text evidence="2">The sequence shown here is derived from an EMBL/GenBank/DDBJ whole genome shotgun (WGS) entry which is preliminary data.</text>
</comment>
<evidence type="ECO:0000313" key="2">
    <source>
        <dbReference type="EMBL" id="MCB8879683.1"/>
    </source>
</evidence>
<evidence type="ECO:0000313" key="3">
    <source>
        <dbReference type="Proteomes" id="UP000721844"/>
    </source>
</evidence>
<reference evidence="2 3" key="1">
    <citation type="journal article" date="2021" name="Microorganisms">
        <title>Acidisoma silvae sp. nov. and Acidisomacellulosilytica sp. nov., Two Acidophilic Bacteria Isolated from Decaying Wood, Hydrolyzing Cellulose and Producing Poly-3-hydroxybutyrate.</title>
        <authorList>
            <person name="Mieszkin S."/>
            <person name="Pouder E."/>
            <person name="Uroz S."/>
            <person name="Simon-Colin C."/>
            <person name="Alain K."/>
        </authorList>
    </citation>
    <scope>NUCLEOTIDE SEQUENCE [LARGE SCALE GENOMIC DNA]</scope>
    <source>
        <strain evidence="2 3">HW T5.17</strain>
    </source>
</reference>
<proteinExistence type="predicted"/>
<dbReference type="EMBL" id="JAESVA010000002">
    <property type="protein sequence ID" value="MCB8879683.1"/>
    <property type="molecule type" value="Genomic_DNA"/>
</dbReference>
<organism evidence="2 3">
    <name type="scientific">Acidisoma cellulosilyticum</name>
    <dbReference type="NCBI Taxonomy" id="2802395"/>
    <lineage>
        <taxon>Bacteria</taxon>
        <taxon>Pseudomonadati</taxon>
        <taxon>Pseudomonadota</taxon>
        <taxon>Alphaproteobacteria</taxon>
        <taxon>Acetobacterales</taxon>
        <taxon>Acidocellaceae</taxon>
        <taxon>Acidisoma</taxon>
    </lineage>
</organism>
<gene>
    <name evidence="2" type="ORF">ACELLULO517_05520</name>
</gene>
<feature type="transmembrane region" description="Helical" evidence="1">
    <location>
        <begin position="83"/>
        <end position="103"/>
    </location>
</feature>
<keyword evidence="1" id="KW-1133">Transmembrane helix</keyword>
<dbReference type="RefSeq" id="WP_227306308.1">
    <property type="nucleotide sequence ID" value="NZ_JAESVA010000002.1"/>
</dbReference>
<keyword evidence="1" id="KW-0812">Transmembrane</keyword>
<keyword evidence="3" id="KW-1185">Reference proteome</keyword>
<evidence type="ECO:0008006" key="4">
    <source>
        <dbReference type="Google" id="ProtNLM"/>
    </source>
</evidence>
<keyword evidence="1" id="KW-0472">Membrane</keyword>
<accession>A0A963Z0N2</accession>
<protein>
    <recommendedName>
        <fullName evidence="4">SLATT domain-containing protein</fullName>
    </recommendedName>
</protein>
<evidence type="ECO:0000256" key="1">
    <source>
        <dbReference type="SAM" id="Phobius"/>
    </source>
</evidence>
<dbReference type="Proteomes" id="UP000721844">
    <property type="component" value="Unassembled WGS sequence"/>
</dbReference>